<keyword evidence="2" id="KW-1185">Reference proteome</keyword>
<proteinExistence type="predicted"/>
<evidence type="ECO:0000313" key="2">
    <source>
        <dbReference type="Proteomes" id="UP000315017"/>
    </source>
</evidence>
<evidence type="ECO:0008006" key="3">
    <source>
        <dbReference type="Google" id="ProtNLM"/>
    </source>
</evidence>
<gene>
    <name evidence="1" type="ORF">ETAA8_40720</name>
</gene>
<dbReference type="OrthoDB" id="263788at2"/>
<dbReference type="RefSeq" id="WP_145092107.1">
    <property type="nucleotide sequence ID" value="NZ_CP036274.1"/>
</dbReference>
<evidence type="ECO:0000313" key="1">
    <source>
        <dbReference type="EMBL" id="QDU28966.1"/>
    </source>
</evidence>
<protein>
    <recommendedName>
        <fullName evidence="3">DUF1579 domain-containing protein</fullName>
    </recommendedName>
</protein>
<dbReference type="EMBL" id="CP036274">
    <property type="protein sequence ID" value="QDU28966.1"/>
    <property type="molecule type" value="Genomic_DNA"/>
</dbReference>
<dbReference type="KEGG" id="aagg:ETAA8_40720"/>
<dbReference type="AlphaFoldDB" id="A0A517YFG0"/>
<organism evidence="1 2">
    <name type="scientific">Anatilimnocola aggregata</name>
    <dbReference type="NCBI Taxonomy" id="2528021"/>
    <lineage>
        <taxon>Bacteria</taxon>
        <taxon>Pseudomonadati</taxon>
        <taxon>Planctomycetota</taxon>
        <taxon>Planctomycetia</taxon>
        <taxon>Pirellulales</taxon>
        <taxon>Pirellulaceae</taxon>
        <taxon>Anatilimnocola</taxon>
    </lineage>
</organism>
<name>A0A517YFG0_9BACT</name>
<accession>A0A517YFG0</accession>
<dbReference type="Proteomes" id="UP000315017">
    <property type="component" value="Chromosome"/>
</dbReference>
<reference evidence="1 2" key="1">
    <citation type="submission" date="2019-02" db="EMBL/GenBank/DDBJ databases">
        <title>Deep-cultivation of Planctomycetes and their phenomic and genomic characterization uncovers novel biology.</title>
        <authorList>
            <person name="Wiegand S."/>
            <person name="Jogler M."/>
            <person name="Boedeker C."/>
            <person name="Pinto D."/>
            <person name="Vollmers J."/>
            <person name="Rivas-Marin E."/>
            <person name="Kohn T."/>
            <person name="Peeters S.H."/>
            <person name="Heuer A."/>
            <person name="Rast P."/>
            <person name="Oberbeckmann S."/>
            <person name="Bunk B."/>
            <person name="Jeske O."/>
            <person name="Meyerdierks A."/>
            <person name="Storesund J.E."/>
            <person name="Kallscheuer N."/>
            <person name="Luecker S."/>
            <person name="Lage O.M."/>
            <person name="Pohl T."/>
            <person name="Merkel B.J."/>
            <person name="Hornburger P."/>
            <person name="Mueller R.-W."/>
            <person name="Bruemmer F."/>
            <person name="Labrenz M."/>
            <person name="Spormann A.M."/>
            <person name="Op den Camp H."/>
            <person name="Overmann J."/>
            <person name="Amann R."/>
            <person name="Jetten M.S.M."/>
            <person name="Mascher T."/>
            <person name="Medema M.H."/>
            <person name="Devos D.P."/>
            <person name="Kaster A.-K."/>
            <person name="Ovreas L."/>
            <person name="Rohde M."/>
            <person name="Galperin M.Y."/>
            <person name="Jogler C."/>
        </authorList>
    </citation>
    <scope>NUCLEOTIDE SEQUENCE [LARGE SCALE GENOMIC DNA]</scope>
    <source>
        <strain evidence="1 2">ETA_A8</strain>
    </source>
</reference>
<sequence length="202" mass="22438">MRRSWFAAFGLLAVLITAGWVVALSFAGQDVPKASSESPPAETQAAVATDRQSPLDTLDWLVGDWVNEDENRPIEFNCHFTKNGSFLVRSFRIITEKDVRMSGMQVIAWDPAQQSIRSWTFDSDGGFGEDTWTQSGNRYTIRAHYTLPDGGIASAINVFTFVDDNKCTWKSVSREIDGELQPDTDEVVLVRKTSELKPAGGK</sequence>